<dbReference type="InterPro" id="IPR020845">
    <property type="entry name" value="AMP-binding_CS"/>
</dbReference>
<dbReference type="InterPro" id="IPR000873">
    <property type="entry name" value="AMP-dep_synth/lig_dom"/>
</dbReference>
<dbReference type="PANTHER" id="PTHR43201">
    <property type="entry name" value="ACYL-COA SYNTHETASE"/>
    <property type="match status" value="1"/>
</dbReference>
<gene>
    <name evidence="3" type="ORF">BJX66DRAFT_351583</name>
</gene>
<feature type="domain" description="AMP-binding enzyme C-terminal" evidence="2">
    <location>
        <begin position="475"/>
        <end position="543"/>
    </location>
</feature>
<dbReference type="InterPro" id="IPR025110">
    <property type="entry name" value="AMP-bd_C"/>
</dbReference>
<dbReference type="Pfam" id="PF13193">
    <property type="entry name" value="AMP-binding_C"/>
    <property type="match status" value="1"/>
</dbReference>
<evidence type="ECO:0000313" key="4">
    <source>
        <dbReference type="Proteomes" id="UP001610563"/>
    </source>
</evidence>
<dbReference type="Gene3D" id="3.40.50.12780">
    <property type="entry name" value="N-terminal domain of ligase-like"/>
    <property type="match status" value="1"/>
</dbReference>
<keyword evidence="4" id="KW-1185">Reference proteome</keyword>
<dbReference type="EMBL" id="JBFTWV010000054">
    <property type="protein sequence ID" value="KAL2793651.1"/>
    <property type="molecule type" value="Genomic_DNA"/>
</dbReference>
<sequence>MPSGPSIIRGPSTPPPLHRTITDLLKERCTIQPDTLAVASLEEDRQLLWSDLRDRVDGLASGLAALGLSKGDRLGVMLGNRLEYMEIFLAGAELGAYVTLLNYGYTAQELVAALNVSRCNILIATLKSSRYNYQSALECLKQEVTSLEHIVILPDIGRRDVQLPAGSDFRPYQDVLAGRRAGNPSTRPAGSPEDILNLQFTSGSTGLPKAAALTQYGITNSARYLAMRMEITPQDRLLVPVPLFHAFGLIMGLCVAIVSGAGAILPSEYYDPAAALRAVEMYRCTGIYGVPTMMVDMLSHADLAKTSRSSLRFGLMAGAPMPDGLLNRAIATFPLQNVFANWGMTELSSVATMTKAGDPAVKYQTAGQLLPNMAAKIVEPGTGHPVPWGERGEIVVSGFGVMHSYYNDPTRTAETLRIHREDLDSGGAGTDPSGAPYRWLHTGDEAYLDADGYFVITGRIKDLIIRGGENISPLEIEARLFEHPLVNQASVFAIPSARYGEEVAALLEARQEIGKTRPGDSEIRSWVQQTLARYKAPAYIWWLGDVDQGVPNTWPTTANGKIRKDKLRELGKRLAGATRRSVL</sequence>
<dbReference type="SUPFAM" id="SSF56801">
    <property type="entry name" value="Acetyl-CoA synthetase-like"/>
    <property type="match status" value="1"/>
</dbReference>
<comment type="caution">
    <text evidence="3">The sequence shown here is derived from an EMBL/GenBank/DDBJ whole genome shotgun (WGS) entry which is preliminary data.</text>
</comment>
<dbReference type="InterPro" id="IPR042099">
    <property type="entry name" value="ANL_N_sf"/>
</dbReference>
<proteinExistence type="predicted"/>
<dbReference type="Pfam" id="PF00501">
    <property type="entry name" value="AMP-binding"/>
    <property type="match status" value="1"/>
</dbReference>
<evidence type="ECO:0000313" key="3">
    <source>
        <dbReference type="EMBL" id="KAL2793651.1"/>
    </source>
</evidence>
<evidence type="ECO:0000259" key="2">
    <source>
        <dbReference type="Pfam" id="PF13193"/>
    </source>
</evidence>
<organism evidence="3 4">
    <name type="scientific">Aspergillus keveii</name>
    <dbReference type="NCBI Taxonomy" id="714993"/>
    <lineage>
        <taxon>Eukaryota</taxon>
        <taxon>Fungi</taxon>
        <taxon>Dikarya</taxon>
        <taxon>Ascomycota</taxon>
        <taxon>Pezizomycotina</taxon>
        <taxon>Eurotiomycetes</taxon>
        <taxon>Eurotiomycetidae</taxon>
        <taxon>Eurotiales</taxon>
        <taxon>Aspergillaceae</taxon>
        <taxon>Aspergillus</taxon>
        <taxon>Aspergillus subgen. Nidulantes</taxon>
    </lineage>
</organism>
<name>A0ABR4G3R4_9EURO</name>
<dbReference type="PANTHER" id="PTHR43201:SF30">
    <property type="entry name" value="AMP-DEPENDENT SYNTHETASE_LIGASE DOMAIN-CONTAINING PROTEIN"/>
    <property type="match status" value="1"/>
</dbReference>
<protein>
    <submittedName>
        <fullName evidence="3">Acetyl-CoA synthetase-like protein</fullName>
    </submittedName>
</protein>
<reference evidence="3 4" key="1">
    <citation type="submission" date="2024-07" db="EMBL/GenBank/DDBJ databases">
        <title>Section-level genome sequencing and comparative genomics of Aspergillus sections Usti and Cavernicolus.</title>
        <authorList>
            <consortium name="Lawrence Berkeley National Laboratory"/>
            <person name="Nybo J.L."/>
            <person name="Vesth T.C."/>
            <person name="Theobald S."/>
            <person name="Frisvad J.C."/>
            <person name="Larsen T.O."/>
            <person name="Kjaerboelling I."/>
            <person name="Rothschild-Mancinelli K."/>
            <person name="Lyhne E.K."/>
            <person name="Kogle M.E."/>
            <person name="Barry K."/>
            <person name="Clum A."/>
            <person name="Na H."/>
            <person name="Ledsgaard L."/>
            <person name="Lin J."/>
            <person name="Lipzen A."/>
            <person name="Kuo A."/>
            <person name="Riley R."/>
            <person name="Mondo S."/>
            <person name="Labutti K."/>
            <person name="Haridas S."/>
            <person name="Pangalinan J."/>
            <person name="Salamov A.A."/>
            <person name="Simmons B.A."/>
            <person name="Magnuson J.K."/>
            <person name="Chen J."/>
            <person name="Drula E."/>
            <person name="Henrissat B."/>
            <person name="Wiebenga A."/>
            <person name="Lubbers R.J."/>
            <person name="Gomes A.C."/>
            <person name="Makela M.R."/>
            <person name="Stajich J."/>
            <person name="Grigoriev I.V."/>
            <person name="Mortensen U.H."/>
            <person name="De Vries R.P."/>
            <person name="Baker S.E."/>
            <person name="Andersen M.R."/>
        </authorList>
    </citation>
    <scope>NUCLEOTIDE SEQUENCE [LARGE SCALE GENOMIC DNA]</scope>
    <source>
        <strain evidence="3 4">CBS 209.92</strain>
    </source>
</reference>
<dbReference type="InterPro" id="IPR045851">
    <property type="entry name" value="AMP-bd_C_sf"/>
</dbReference>
<dbReference type="PROSITE" id="PS00455">
    <property type="entry name" value="AMP_BINDING"/>
    <property type="match status" value="1"/>
</dbReference>
<feature type="domain" description="AMP-dependent synthetase/ligase" evidence="1">
    <location>
        <begin position="26"/>
        <end position="406"/>
    </location>
</feature>
<dbReference type="Proteomes" id="UP001610563">
    <property type="component" value="Unassembled WGS sequence"/>
</dbReference>
<evidence type="ECO:0000259" key="1">
    <source>
        <dbReference type="Pfam" id="PF00501"/>
    </source>
</evidence>
<dbReference type="Gene3D" id="3.30.300.30">
    <property type="match status" value="1"/>
</dbReference>
<accession>A0ABR4G3R4</accession>